<reference evidence="3 4" key="1">
    <citation type="submission" date="2021-02" db="EMBL/GenBank/DDBJ databases">
        <title>De Novo genome assembly of isolated myxobacteria.</title>
        <authorList>
            <person name="Stevens D.C."/>
        </authorList>
    </citation>
    <scope>NUCLEOTIDE SEQUENCE [LARGE SCALE GENOMIC DNA]</scope>
    <source>
        <strain evidence="3 4">SCHIC003</strain>
    </source>
</reference>
<keyword evidence="4" id="KW-1185">Reference proteome</keyword>
<evidence type="ECO:0000313" key="4">
    <source>
        <dbReference type="Proteomes" id="UP000663090"/>
    </source>
</evidence>
<feature type="region of interest" description="Disordered" evidence="1">
    <location>
        <begin position="366"/>
        <end position="386"/>
    </location>
</feature>
<feature type="chain" id="PRO_5046444754" evidence="2">
    <location>
        <begin position="37"/>
        <end position="386"/>
    </location>
</feature>
<keyword evidence="2" id="KW-0732">Signal</keyword>
<gene>
    <name evidence="3" type="ORF">JY572_09540</name>
</gene>
<evidence type="ECO:0000313" key="3">
    <source>
        <dbReference type="EMBL" id="QSQ16262.1"/>
    </source>
</evidence>
<protein>
    <submittedName>
        <fullName evidence="3">Uncharacterized protein</fullName>
    </submittedName>
</protein>
<evidence type="ECO:0000256" key="2">
    <source>
        <dbReference type="SAM" id="SignalP"/>
    </source>
</evidence>
<organism evidence="3 4">
    <name type="scientific">Myxococcus landrumensis</name>
    <dbReference type="NCBI Taxonomy" id="2813577"/>
    <lineage>
        <taxon>Bacteria</taxon>
        <taxon>Pseudomonadati</taxon>
        <taxon>Myxococcota</taxon>
        <taxon>Myxococcia</taxon>
        <taxon>Myxococcales</taxon>
        <taxon>Cystobacterineae</taxon>
        <taxon>Myxococcaceae</taxon>
        <taxon>Myxococcus</taxon>
    </lineage>
</organism>
<evidence type="ECO:0000256" key="1">
    <source>
        <dbReference type="SAM" id="MobiDB-lite"/>
    </source>
</evidence>
<feature type="signal peptide" evidence="2">
    <location>
        <begin position="1"/>
        <end position="36"/>
    </location>
</feature>
<sequence>MHERAPAADFARRALCRFLPCLIVLLASAASASSLAEELAGRCRAWAADPNNPWALAHGMALDGRAFRAKDGRLATDIVVSNFLRVRQKDSRDFFFESFTADGTPVEPHPALQAKTLLASGIPLSHRFTTPFGPVTLRELVEQVKREFRMEQVASPESAWRIDVLSLSSRPGDTFRDASGRQVSIDTVMDTALATLEVAQAELAAGMKAGRPQVPKQGQGIYSHPCGGLHSFQAVAGWARHPSVRARWRERLATQRDVLLYRLDSEARQYETAWATAPEHREAVLAQMLKFHGHLLETLGRFRDDTGWRPTPPQQQTVERARRYLENTVRRMDETGLLSAPSSVATRNRQLALDLVGDTCHAARGETLWSQGPARVTPPASPSPPR</sequence>
<dbReference type="RefSeq" id="WP_206717926.1">
    <property type="nucleotide sequence ID" value="NZ_CP071091.1"/>
</dbReference>
<dbReference type="Proteomes" id="UP000663090">
    <property type="component" value="Chromosome"/>
</dbReference>
<dbReference type="EMBL" id="CP071091">
    <property type="protein sequence ID" value="QSQ16262.1"/>
    <property type="molecule type" value="Genomic_DNA"/>
</dbReference>
<name>A0ABX7NBV4_9BACT</name>
<proteinExistence type="predicted"/>
<accession>A0ABX7NBV4</accession>